<feature type="region of interest" description="Disordered" evidence="1">
    <location>
        <begin position="142"/>
        <end position="182"/>
    </location>
</feature>
<organism evidence="2 3">
    <name type="scientific">Saponaria officinalis</name>
    <name type="common">Common soapwort</name>
    <name type="synonym">Lychnis saponaria</name>
    <dbReference type="NCBI Taxonomy" id="3572"/>
    <lineage>
        <taxon>Eukaryota</taxon>
        <taxon>Viridiplantae</taxon>
        <taxon>Streptophyta</taxon>
        <taxon>Embryophyta</taxon>
        <taxon>Tracheophyta</taxon>
        <taxon>Spermatophyta</taxon>
        <taxon>Magnoliopsida</taxon>
        <taxon>eudicotyledons</taxon>
        <taxon>Gunneridae</taxon>
        <taxon>Pentapetalae</taxon>
        <taxon>Caryophyllales</taxon>
        <taxon>Caryophyllaceae</taxon>
        <taxon>Caryophylleae</taxon>
        <taxon>Saponaria</taxon>
    </lineage>
</organism>
<dbReference type="EMBL" id="JBDFQZ010000013">
    <property type="protein sequence ID" value="KAK9670111.1"/>
    <property type="molecule type" value="Genomic_DNA"/>
</dbReference>
<dbReference type="AlphaFoldDB" id="A0AAW1GZ48"/>
<evidence type="ECO:0000256" key="1">
    <source>
        <dbReference type="SAM" id="MobiDB-lite"/>
    </source>
</evidence>
<evidence type="ECO:0000313" key="2">
    <source>
        <dbReference type="EMBL" id="KAK9670111.1"/>
    </source>
</evidence>
<name>A0AAW1GZ48_SAPOF</name>
<accession>A0AAW1GZ48</accession>
<protein>
    <recommendedName>
        <fullName evidence="4">Protein FAR1-RELATED SEQUENCE</fullName>
    </recommendedName>
</protein>
<dbReference type="Proteomes" id="UP001443914">
    <property type="component" value="Unassembled WGS sequence"/>
</dbReference>
<evidence type="ECO:0008006" key="4">
    <source>
        <dbReference type="Google" id="ProtNLM"/>
    </source>
</evidence>
<feature type="compositionally biased region" description="Acidic residues" evidence="1">
    <location>
        <begin position="166"/>
        <end position="182"/>
    </location>
</feature>
<evidence type="ECO:0000313" key="3">
    <source>
        <dbReference type="Proteomes" id="UP001443914"/>
    </source>
</evidence>
<sequence length="182" mass="20339">MICTHIISILSSNGVNSIPDGYLVRRWCKDAVGTIVEHDDGGEGIHIELTKLWSEVYETVHLLKSRGKEDIESLCSVMRDFRLKLAPATEELTKEQEIEQLLGCNSVEDINILPPKKAENKVAVAKAAKPKRLCGNCKQMAHHDKRKCPNPYAKRPPPPPTPESSSDADDMDEEVEEYESSD</sequence>
<comment type="caution">
    <text evidence="2">The sequence shown here is derived from an EMBL/GenBank/DDBJ whole genome shotgun (WGS) entry which is preliminary data.</text>
</comment>
<keyword evidence="3" id="KW-1185">Reference proteome</keyword>
<proteinExistence type="predicted"/>
<gene>
    <name evidence="2" type="ORF">RND81_13G178200</name>
</gene>
<reference evidence="2" key="1">
    <citation type="submission" date="2024-03" db="EMBL/GenBank/DDBJ databases">
        <title>WGS assembly of Saponaria officinalis var. Norfolk2.</title>
        <authorList>
            <person name="Jenkins J."/>
            <person name="Shu S."/>
            <person name="Grimwood J."/>
            <person name="Barry K."/>
            <person name="Goodstein D."/>
            <person name="Schmutz J."/>
            <person name="Leebens-Mack J."/>
            <person name="Osbourn A."/>
        </authorList>
    </citation>
    <scope>NUCLEOTIDE SEQUENCE [LARGE SCALE GENOMIC DNA]</scope>
    <source>
        <strain evidence="2">JIC</strain>
    </source>
</reference>